<reference evidence="6 7" key="1">
    <citation type="submission" date="2018-02" db="EMBL/GenBank/DDBJ databases">
        <title>The draft genome of Phyllobacterium sp. 1N-3.</title>
        <authorList>
            <person name="Liu L."/>
            <person name="Li L."/>
            <person name="Zhang X."/>
            <person name="Wang T."/>
            <person name="Liang L."/>
        </authorList>
    </citation>
    <scope>NUCLEOTIDE SEQUENCE [LARGE SCALE GENOMIC DNA]</scope>
    <source>
        <strain evidence="6 7">1N-3</strain>
    </source>
</reference>
<dbReference type="Gene3D" id="3.40.190.10">
    <property type="entry name" value="Periplasmic binding protein-like II"/>
    <property type="match status" value="2"/>
</dbReference>
<dbReference type="CDD" id="cd08427">
    <property type="entry name" value="PBP2_LTTR_like_2"/>
    <property type="match status" value="1"/>
</dbReference>
<keyword evidence="3" id="KW-0238">DNA-binding</keyword>
<dbReference type="EMBL" id="PVBR01000003">
    <property type="protein sequence ID" value="PRD44829.1"/>
    <property type="molecule type" value="Genomic_DNA"/>
</dbReference>
<keyword evidence="7" id="KW-1185">Reference proteome</keyword>
<evidence type="ECO:0000313" key="7">
    <source>
        <dbReference type="Proteomes" id="UP000239434"/>
    </source>
</evidence>
<evidence type="ECO:0000313" key="6">
    <source>
        <dbReference type="EMBL" id="PRD44829.1"/>
    </source>
</evidence>
<comment type="caution">
    <text evidence="6">The sequence shown here is derived from an EMBL/GenBank/DDBJ whole genome shotgun (WGS) entry which is preliminary data.</text>
</comment>
<name>A0A2S9IWC8_9HYPH</name>
<dbReference type="Gene3D" id="1.10.10.10">
    <property type="entry name" value="Winged helix-like DNA-binding domain superfamily/Winged helix DNA-binding domain"/>
    <property type="match status" value="1"/>
</dbReference>
<dbReference type="Proteomes" id="UP000239434">
    <property type="component" value="Unassembled WGS sequence"/>
</dbReference>
<proteinExistence type="inferred from homology"/>
<evidence type="ECO:0000256" key="3">
    <source>
        <dbReference type="ARBA" id="ARBA00023125"/>
    </source>
</evidence>
<keyword evidence="4" id="KW-0804">Transcription</keyword>
<keyword evidence="2" id="KW-0805">Transcription regulation</keyword>
<dbReference type="SUPFAM" id="SSF53850">
    <property type="entry name" value="Periplasmic binding protein-like II"/>
    <property type="match status" value="1"/>
</dbReference>
<dbReference type="SUPFAM" id="SSF46785">
    <property type="entry name" value="Winged helix' DNA-binding domain"/>
    <property type="match status" value="1"/>
</dbReference>
<comment type="similarity">
    <text evidence="1">Belongs to the LysR transcriptional regulatory family.</text>
</comment>
<evidence type="ECO:0000256" key="1">
    <source>
        <dbReference type="ARBA" id="ARBA00009437"/>
    </source>
</evidence>
<dbReference type="PANTHER" id="PTHR30346:SF28">
    <property type="entry name" value="HTH-TYPE TRANSCRIPTIONAL REGULATOR CYNR"/>
    <property type="match status" value="1"/>
</dbReference>
<dbReference type="PANTHER" id="PTHR30346">
    <property type="entry name" value="TRANSCRIPTIONAL DUAL REGULATOR HCAR-RELATED"/>
    <property type="match status" value="1"/>
</dbReference>
<dbReference type="InterPro" id="IPR005119">
    <property type="entry name" value="LysR_subst-bd"/>
</dbReference>
<dbReference type="AlphaFoldDB" id="A0A2S9IWC8"/>
<dbReference type="FunFam" id="1.10.10.10:FF:000001">
    <property type="entry name" value="LysR family transcriptional regulator"/>
    <property type="match status" value="1"/>
</dbReference>
<dbReference type="InterPro" id="IPR000847">
    <property type="entry name" value="LysR_HTH_N"/>
</dbReference>
<dbReference type="Pfam" id="PF03466">
    <property type="entry name" value="LysR_substrate"/>
    <property type="match status" value="1"/>
</dbReference>
<evidence type="ECO:0000259" key="5">
    <source>
        <dbReference type="PROSITE" id="PS50931"/>
    </source>
</evidence>
<gene>
    <name evidence="6" type="ORF">C5748_05450</name>
</gene>
<dbReference type="InterPro" id="IPR036390">
    <property type="entry name" value="WH_DNA-bd_sf"/>
</dbReference>
<accession>A0A2S9IWC8</accession>
<dbReference type="GO" id="GO:0003700">
    <property type="term" value="F:DNA-binding transcription factor activity"/>
    <property type="evidence" value="ECO:0007669"/>
    <property type="project" value="InterPro"/>
</dbReference>
<evidence type="ECO:0000256" key="4">
    <source>
        <dbReference type="ARBA" id="ARBA00023163"/>
    </source>
</evidence>
<feature type="domain" description="HTH lysR-type" evidence="5">
    <location>
        <begin position="1"/>
        <end position="58"/>
    </location>
</feature>
<dbReference type="GO" id="GO:0003677">
    <property type="term" value="F:DNA binding"/>
    <property type="evidence" value="ECO:0007669"/>
    <property type="project" value="UniProtKB-KW"/>
</dbReference>
<organism evidence="6 7">
    <name type="scientific">Phyllobacterium phragmitis</name>
    <dbReference type="NCBI Taxonomy" id="2670329"/>
    <lineage>
        <taxon>Bacteria</taxon>
        <taxon>Pseudomonadati</taxon>
        <taxon>Pseudomonadota</taxon>
        <taxon>Alphaproteobacteria</taxon>
        <taxon>Hyphomicrobiales</taxon>
        <taxon>Phyllobacteriaceae</taxon>
        <taxon>Phyllobacterium</taxon>
    </lineage>
</organism>
<dbReference type="GO" id="GO:0032993">
    <property type="term" value="C:protein-DNA complex"/>
    <property type="evidence" value="ECO:0007669"/>
    <property type="project" value="TreeGrafter"/>
</dbReference>
<evidence type="ECO:0000256" key="2">
    <source>
        <dbReference type="ARBA" id="ARBA00023015"/>
    </source>
</evidence>
<dbReference type="Pfam" id="PF00126">
    <property type="entry name" value="HTH_1"/>
    <property type="match status" value="1"/>
</dbReference>
<sequence>METRFLETFLIVAEHGSLAEASRRLGITPAAVAQRMQALEDEIGVSLLMRAGRRVKPTEAGHAILDHSRRILSEVRHLRGLAHHDLPSGELRLGAISTALTGLLPPALRHVFDTMPDVEVFLLPGTSADLYQGLMDEKIDAAILVRPPFPIVKTFNWKLLRSERLVLMTPEKAAMDAPHYLLREMPFIRYDRNNWGGRLAEQYLRNSGIRPREWLELDSLEAIAVMVGNGLGVSLVPDWSTPWQQTMNVVRLELPMKAVSREVGMLWPRNSPAGRLIALVFEALENQA</sequence>
<protein>
    <submittedName>
        <fullName evidence="6">LysR family transcriptional regulator</fullName>
    </submittedName>
</protein>
<dbReference type="RefSeq" id="WP_105740910.1">
    <property type="nucleotide sequence ID" value="NZ_PVBR01000003.1"/>
</dbReference>
<dbReference type="InterPro" id="IPR036388">
    <property type="entry name" value="WH-like_DNA-bd_sf"/>
</dbReference>
<dbReference type="PROSITE" id="PS50931">
    <property type="entry name" value="HTH_LYSR"/>
    <property type="match status" value="1"/>
</dbReference>